<protein>
    <recommendedName>
        <fullName evidence="1">N-acetyltransferase domain-containing protein</fullName>
    </recommendedName>
</protein>
<dbReference type="Proteomes" id="UP000053617">
    <property type="component" value="Unassembled WGS sequence"/>
</dbReference>
<accession>A0A0D2J9X4</accession>
<dbReference type="InterPro" id="IPR000182">
    <property type="entry name" value="GNAT_dom"/>
</dbReference>
<gene>
    <name evidence="2" type="ORF">Z518_03894</name>
</gene>
<reference evidence="2 3" key="1">
    <citation type="submission" date="2015-01" db="EMBL/GenBank/DDBJ databases">
        <title>The Genome Sequence of Rhinocladiella mackenzie CBS 650.93.</title>
        <authorList>
            <consortium name="The Broad Institute Genomics Platform"/>
            <person name="Cuomo C."/>
            <person name="de Hoog S."/>
            <person name="Gorbushina A."/>
            <person name="Stielow B."/>
            <person name="Teixiera M."/>
            <person name="Abouelleil A."/>
            <person name="Chapman S.B."/>
            <person name="Priest M."/>
            <person name="Young S.K."/>
            <person name="Wortman J."/>
            <person name="Nusbaum C."/>
            <person name="Birren B."/>
        </authorList>
    </citation>
    <scope>NUCLEOTIDE SEQUENCE [LARGE SCALE GENOMIC DNA]</scope>
    <source>
        <strain evidence="2 3">CBS 650.93</strain>
    </source>
</reference>
<dbReference type="GeneID" id="25291965"/>
<dbReference type="STRING" id="1442369.A0A0D2J9X4"/>
<dbReference type="InterPro" id="IPR016181">
    <property type="entry name" value="Acyl_CoA_acyltransferase"/>
</dbReference>
<dbReference type="PANTHER" id="PTHR43233:SF1">
    <property type="entry name" value="FAMILY N-ACETYLTRANSFERASE, PUTATIVE (AFU_ORTHOLOGUE AFUA_6G03350)-RELATED"/>
    <property type="match status" value="1"/>
</dbReference>
<dbReference type="Gene3D" id="3.40.630.30">
    <property type="match status" value="1"/>
</dbReference>
<proteinExistence type="predicted"/>
<dbReference type="SUPFAM" id="SSF55729">
    <property type="entry name" value="Acyl-CoA N-acyltransferases (Nat)"/>
    <property type="match status" value="1"/>
</dbReference>
<keyword evidence="3" id="KW-1185">Reference proteome</keyword>
<dbReference type="HOGENOM" id="CLU_086503_2_0_1"/>
<evidence type="ECO:0000259" key="1">
    <source>
        <dbReference type="Pfam" id="PF00583"/>
    </source>
</evidence>
<dbReference type="PANTHER" id="PTHR43233">
    <property type="entry name" value="FAMILY N-ACETYLTRANSFERASE, PUTATIVE (AFU_ORTHOLOGUE AFUA_6G03350)-RELATED"/>
    <property type="match status" value="1"/>
</dbReference>
<evidence type="ECO:0000313" key="2">
    <source>
        <dbReference type="EMBL" id="KIX05920.1"/>
    </source>
</evidence>
<name>A0A0D2J9X4_9EURO</name>
<dbReference type="OrthoDB" id="10039976at2759"/>
<sequence>MSWKRDSFEISMDPSLIPLDTLNSFFSSTEMYWASPLPVEELQNLIKRSACFGLYEMSDSRRQCHENENDQYHNISHSGTHKLIGFARWITDTVTVNYLTDVYLLPSYRGQGLGIWMMRCIDEMFKSMPYVRGMIMIADKGSVSEGLYRRHLAMDDLERPAILLDRKGVGAAH</sequence>
<evidence type="ECO:0000313" key="3">
    <source>
        <dbReference type="Proteomes" id="UP000053617"/>
    </source>
</evidence>
<feature type="domain" description="N-acetyltransferase" evidence="1">
    <location>
        <begin position="54"/>
        <end position="130"/>
    </location>
</feature>
<dbReference type="CDD" id="cd04301">
    <property type="entry name" value="NAT_SF"/>
    <property type="match status" value="1"/>
</dbReference>
<dbReference type="EMBL" id="KN847477">
    <property type="protein sequence ID" value="KIX05920.1"/>
    <property type="molecule type" value="Genomic_DNA"/>
</dbReference>
<dbReference type="GO" id="GO:0016747">
    <property type="term" value="F:acyltransferase activity, transferring groups other than amino-acyl groups"/>
    <property type="evidence" value="ECO:0007669"/>
    <property type="project" value="InterPro"/>
</dbReference>
<dbReference type="RefSeq" id="XP_013273056.1">
    <property type="nucleotide sequence ID" value="XM_013417602.1"/>
</dbReference>
<dbReference type="AlphaFoldDB" id="A0A0D2J9X4"/>
<dbReference type="VEuPathDB" id="FungiDB:Z518_03894"/>
<dbReference type="Pfam" id="PF00583">
    <property type="entry name" value="Acetyltransf_1"/>
    <property type="match status" value="1"/>
</dbReference>
<dbReference type="InterPro" id="IPR053144">
    <property type="entry name" value="Acetyltransferase_Butenolide"/>
</dbReference>
<organism evidence="2 3">
    <name type="scientific">Rhinocladiella mackenziei CBS 650.93</name>
    <dbReference type="NCBI Taxonomy" id="1442369"/>
    <lineage>
        <taxon>Eukaryota</taxon>
        <taxon>Fungi</taxon>
        <taxon>Dikarya</taxon>
        <taxon>Ascomycota</taxon>
        <taxon>Pezizomycotina</taxon>
        <taxon>Eurotiomycetes</taxon>
        <taxon>Chaetothyriomycetidae</taxon>
        <taxon>Chaetothyriales</taxon>
        <taxon>Herpotrichiellaceae</taxon>
        <taxon>Rhinocladiella</taxon>
    </lineage>
</organism>